<gene>
    <name evidence="6" type="ORF">JOF36_007410</name>
</gene>
<accession>A0ABS4W5Z9</accession>
<dbReference type="PANTHER" id="PTHR30055">
    <property type="entry name" value="HTH-TYPE TRANSCRIPTIONAL REGULATOR RUTR"/>
    <property type="match status" value="1"/>
</dbReference>
<keyword evidence="7" id="KW-1185">Reference proteome</keyword>
<sequence length="193" mass="20887">MSPAQPSPPDETPEDPPARARILDAAEALFAEHGFDATPTSRIAERAGVPKGLVHYYFRRKLDLLEALVERLPHPVRGRDVLVSGDLAASLDRLVGELDRALDSSAVVSHLLWREADTHPAIRDALQRRCDELVATVHTVLEGACGHRDREAIRGAARLLAAAIGHRQAVARHADGERDAMGPELAFLTAALA</sequence>
<dbReference type="PRINTS" id="PR00455">
    <property type="entry name" value="HTHTETR"/>
</dbReference>
<organism evidence="6 7">
    <name type="scientific">Pseudonocardia parietis</name>
    <dbReference type="NCBI Taxonomy" id="570936"/>
    <lineage>
        <taxon>Bacteria</taxon>
        <taxon>Bacillati</taxon>
        <taxon>Actinomycetota</taxon>
        <taxon>Actinomycetes</taxon>
        <taxon>Pseudonocardiales</taxon>
        <taxon>Pseudonocardiaceae</taxon>
        <taxon>Pseudonocardia</taxon>
    </lineage>
</organism>
<evidence type="ECO:0000259" key="5">
    <source>
        <dbReference type="PROSITE" id="PS50977"/>
    </source>
</evidence>
<dbReference type="InterPro" id="IPR001647">
    <property type="entry name" value="HTH_TetR"/>
</dbReference>
<feature type="DNA-binding region" description="H-T-H motif" evidence="4">
    <location>
        <begin position="39"/>
        <end position="58"/>
    </location>
</feature>
<reference evidence="6 7" key="1">
    <citation type="submission" date="2021-03" db="EMBL/GenBank/DDBJ databases">
        <title>Sequencing the genomes of 1000 actinobacteria strains.</title>
        <authorList>
            <person name="Klenk H.-P."/>
        </authorList>
    </citation>
    <scope>NUCLEOTIDE SEQUENCE [LARGE SCALE GENOMIC DNA]</scope>
    <source>
        <strain evidence="6 7">DSM 45256</strain>
    </source>
</reference>
<evidence type="ECO:0000313" key="7">
    <source>
        <dbReference type="Proteomes" id="UP001519295"/>
    </source>
</evidence>
<dbReference type="InterPro" id="IPR009057">
    <property type="entry name" value="Homeodomain-like_sf"/>
</dbReference>
<keyword evidence="1" id="KW-0805">Transcription regulation</keyword>
<dbReference type="Gene3D" id="1.10.357.10">
    <property type="entry name" value="Tetracycline Repressor, domain 2"/>
    <property type="match status" value="1"/>
</dbReference>
<dbReference type="Pfam" id="PF00440">
    <property type="entry name" value="TetR_N"/>
    <property type="match status" value="1"/>
</dbReference>
<keyword evidence="3" id="KW-0804">Transcription</keyword>
<dbReference type="PROSITE" id="PS50977">
    <property type="entry name" value="HTH_TETR_2"/>
    <property type="match status" value="1"/>
</dbReference>
<dbReference type="SUPFAM" id="SSF46689">
    <property type="entry name" value="Homeodomain-like"/>
    <property type="match status" value="1"/>
</dbReference>
<dbReference type="InterPro" id="IPR050109">
    <property type="entry name" value="HTH-type_TetR-like_transc_reg"/>
</dbReference>
<evidence type="ECO:0000313" key="6">
    <source>
        <dbReference type="EMBL" id="MBP2371637.1"/>
    </source>
</evidence>
<dbReference type="RefSeq" id="WP_210036775.1">
    <property type="nucleotide sequence ID" value="NZ_JAGINU010000004.1"/>
</dbReference>
<evidence type="ECO:0000256" key="1">
    <source>
        <dbReference type="ARBA" id="ARBA00023015"/>
    </source>
</evidence>
<dbReference type="Proteomes" id="UP001519295">
    <property type="component" value="Unassembled WGS sequence"/>
</dbReference>
<dbReference type="PANTHER" id="PTHR30055:SF234">
    <property type="entry name" value="HTH-TYPE TRANSCRIPTIONAL REGULATOR BETI"/>
    <property type="match status" value="1"/>
</dbReference>
<name>A0ABS4W5Z9_9PSEU</name>
<keyword evidence="2 4" id="KW-0238">DNA-binding</keyword>
<proteinExistence type="predicted"/>
<comment type="caution">
    <text evidence="6">The sequence shown here is derived from an EMBL/GenBank/DDBJ whole genome shotgun (WGS) entry which is preliminary data.</text>
</comment>
<evidence type="ECO:0000256" key="3">
    <source>
        <dbReference type="ARBA" id="ARBA00023163"/>
    </source>
</evidence>
<evidence type="ECO:0000256" key="2">
    <source>
        <dbReference type="ARBA" id="ARBA00023125"/>
    </source>
</evidence>
<evidence type="ECO:0000256" key="4">
    <source>
        <dbReference type="PROSITE-ProRule" id="PRU00335"/>
    </source>
</evidence>
<feature type="domain" description="HTH tetR-type" evidence="5">
    <location>
        <begin position="16"/>
        <end position="76"/>
    </location>
</feature>
<protein>
    <submittedName>
        <fullName evidence="6">AcrR family transcriptional regulator</fullName>
    </submittedName>
</protein>
<dbReference type="EMBL" id="JAGINU010000004">
    <property type="protein sequence ID" value="MBP2371637.1"/>
    <property type="molecule type" value="Genomic_DNA"/>
</dbReference>